<name>A0A498C6M2_9GAMM</name>
<evidence type="ECO:0000259" key="1">
    <source>
        <dbReference type="Pfam" id="PF03190"/>
    </source>
</evidence>
<evidence type="ECO:0000313" key="3">
    <source>
        <dbReference type="Proteomes" id="UP000275461"/>
    </source>
</evidence>
<dbReference type="RefSeq" id="WP_121441931.1">
    <property type="nucleotide sequence ID" value="NZ_RCDA01000001.1"/>
</dbReference>
<dbReference type="SUPFAM" id="SSF52833">
    <property type="entry name" value="Thioredoxin-like"/>
    <property type="match status" value="1"/>
</dbReference>
<sequence length="695" mass="77434">MAAVGNRLGDATSPYLLQHADNPVDWQPWDDRALALAREQNKPILLSIGYSACHWCHVMAHESFEDRDIARLMNERFINIKVDREERPDLDRIYQTAHQLLTRRPGGWPLTLVLTPEDQTPVFAGTYFPPRPRGGMPGFADILRQVDEAIREQPGAVAEQNAALRHALGKLSRAPDEGGASALGNGPLRTCRDALAASFDTVHGGFGAAPKFPHPGGIERLLRHYALTLTTDDEPDRDALHMACYSLRRMALGGLYDQVGGGFARYSVDEYWMIPHFEKMLYDNALLLGLYADAWHATGDGLYRRIVRETAAWTMAEMQHSRGGYFASLDADSEGEEGRYYLWTPDEIRGLLDDDEWALVEHRFALDEPANFEGRWHLHVQASFSESAKRLGRPRDQVVALWESARDKLYRAREQRVRPGRDDKVLTAWNGLMIAAMARAGRLLDEPTWVGSAEQALDFVTERLVDSEGRLHASWRGGRAAHQGCLEDYAFLLEGVLECLQSYWSDSRLRFAVGLADTLLARFQDEDSGGFWMTADDHEPLIQRPRPLADDSLPSGNAVALRALQRLGHLLGETRYLEAAERGLQAASGALARMPEAHASLLTALEEHLYPPEIVVIRGNMEATASWRARALKYYTPNRLVFTLPPAARPPGLLAERVAEEGAPVAWVCHGSTCRPPARTLDALDEVLDQSGGSS</sequence>
<dbReference type="PANTHER" id="PTHR42899:SF1">
    <property type="entry name" value="SPERMATOGENESIS-ASSOCIATED PROTEIN 20"/>
    <property type="match status" value="1"/>
</dbReference>
<keyword evidence="3" id="KW-1185">Reference proteome</keyword>
<dbReference type="Gene3D" id="3.40.30.10">
    <property type="entry name" value="Glutaredoxin"/>
    <property type="match status" value="1"/>
</dbReference>
<dbReference type="CDD" id="cd02955">
    <property type="entry name" value="SSP411"/>
    <property type="match status" value="1"/>
</dbReference>
<comment type="caution">
    <text evidence="2">The sequence shown here is derived from an EMBL/GenBank/DDBJ whole genome shotgun (WGS) entry which is preliminary data.</text>
</comment>
<evidence type="ECO:0000313" key="2">
    <source>
        <dbReference type="EMBL" id="RLK51525.1"/>
    </source>
</evidence>
<dbReference type="EMBL" id="RCDA01000001">
    <property type="protein sequence ID" value="RLK51525.1"/>
    <property type="molecule type" value="Genomic_DNA"/>
</dbReference>
<dbReference type="InterPro" id="IPR036249">
    <property type="entry name" value="Thioredoxin-like_sf"/>
</dbReference>
<dbReference type="AlphaFoldDB" id="A0A498C6M2"/>
<organism evidence="2 3">
    <name type="scientific">Alkalispirillum mobile</name>
    <dbReference type="NCBI Taxonomy" id="85925"/>
    <lineage>
        <taxon>Bacteria</taxon>
        <taxon>Pseudomonadati</taxon>
        <taxon>Pseudomonadota</taxon>
        <taxon>Gammaproteobacteria</taxon>
        <taxon>Chromatiales</taxon>
        <taxon>Ectothiorhodospiraceae</taxon>
        <taxon>Alkalispirillum</taxon>
    </lineage>
</organism>
<dbReference type="InterPro" id="IPR004879">
    <property type="entry name" value="Ssp411-like_TRX"/>
</dbReference>
<accession>A0A498C6M2</accession>
<dbReference type="GO" id="GO:0005975">
    <property type="term" value="P:carbohydrate metabolic process"/>
    <property type="evidence" value="ECO:0007669"/>
    <property type="project" value="InterPro"/>
</dbReference>
<reference evidence="2 3" key="1">
    <citation type="submission" date="2018-10" db="EMBL/GenBank/DDBJ databases">
        <title>Genomic Encyclopedia of Type Strains, Phase IV (KMG-IV): sequencing the most valuable type-strain genomes for metagenomic binning, comparative biology and taxonomic classification.</title>
        <authorList>
            <person name="Goeker M."/>
        </authorList>
    </citation>
    <scope>NUCLEOTIDE SEQUENCE [LARGE SCALE GENOMIC DNA]</scope>
    <source>
        <strain evidence="2 3">DSM 12769</strain>
    </source>
</reference>
<dbReference type="PANTHER" id="PTHR42899">
    <property type="entry name" value="SPERMATOGENESIS-ASSOCIATED PROTEIN 20"/>
    <property type="match status" value="1"/>
</dbReference>
<dbReference type="PIRSF" id="PIRSF006402">
    <property type="entry name" value="UCP006402_thioredoxin"/>
    <property type="match status" value="1"/>
</dbReference>
<gene>
    <name evidence="2" type="ORF">DFR31_1468</name>
</gene>
<dbReference type="SUPFAM" id="SSF48208">
    <property type="entry name" value="Six-hairpin glycosidases"/>
    <property type="match status" value="1"/>
</dbReference>
<dbReference type="Proteomes" id="UP000275461">
    <property type="component" value="Unassembled WGS sequence"/>
</dbReference>
<protein>
    <recommendedName>
        <fullName evidence="1">Spermatogenesis-associated protein 20-like TRX domain-containing protein</fullName>
    </recommendedName>
</protein>
<dbReference type="Pfam" id="PF03190">
    <property type="entry name" value="Thioredox_DsbH"/>
    <property type="match status" value="1"/>
</dbReference>
<dbReference type="Gene3D" id="1.50.10.10">
    <property type="match status" value="1"/>
</dbReference>
<dbReference type="InterPro" id="IPR008928">
    <property type="entry name" value="6-hairpin_glycosidase_sf"/>
</dbReference>
<feature type="domain" description="Spermatogenesis-associated protein 20-like TRX" evidence="1">
    <location>
        <begin position="6"/>
        <end position="168"/>
    </location>
</feature>
<dbReference type="InterPro" id="IPR024705">
    <property type="entry name" value="Ssp411"/>
</dbReference>
<proteinExistence type="predicted"/>
<dbReference type="OrthoDB" id="9762614at2"/>
<dbReference type="InterPro" id="IPR012341">
    <property type="entry name" value="6hp_glycosidase-like_sf"/>
</dbReference>